<dbReference type="GO" id="GO:0051536">
    <property type="term" value="F:iron-sulfur cluster binding"/>
    <property type="evidence" value="ECO:0007669"/>
    <property type="project" value="UniProtKB-KW"/>
</dbReference>
<sequence length="230" mass="26908">MIKGFRGTSLIDYPGKISSVIYTYLCNYRCPYCYNVDLVLPERANRLPDIPEEYILQELMRRRGFIKGVVITGGEPTLWGRRLVNFIEKIYYEVGLPVKLDTNGSNPELIKVLFDMEILDFLALDFKTSPQKYKKIGGDFKKIEKTLEIASLKPERVEVRITFYPPLVSQRDLEEMLPYLKKFKFIAFQKYIPGKTLKKNNISPYSPDFYNWAKGLFKKHLPEAEIVERI</sequence>
<dbReference type="SUPFAM" id="SSF102114">
    <property type="entry name" value="Radical SAM enzymes"/>
    <property type="match status" value="1"/>
</dbReference>
<dbReference type="InterPro" id="IPR058240">
    <property type="entry name" value="rSAM_sf"/>
</dbReference>
<keyword evidence="3" id="KW-0479">Metal-binding</keyword>
<evidence type="ECO:0000256" key="1">
    <source>
        <dbReference type="ARBA" id="ARBA00001966"/>
    </source>
</evidence>
<comment type="cofactor">
    <cofactor evidence="1">
        <name>[4Fe-4S] cluster</name>
        <dbReference type="ChEBI" id="CHEBI:49883"/>
    </cofactor>
</comment>
<name>A0AAE3P316_9BACT</name>
<dbReference type="SFLD" id="SFLDG01094">
    <property type="entry name" value="Uncharacterised_Radical_SAM_Su"/>
    <property type="match status" value="1"/>
</dbReference>
<dbReference type="NCBIfam" id="TIGR02495">
    <property type="entry name" value="NrdG2"/>
    <property type="match status" value="1"/>
</dbReference>
<evidence type="ECO:0000313" key="8">
    <source>
        <dbReference type="Proteomes" id="UP001144110"/>
    </source>
</evidence>
<protein>
    <submittedName>
        <fullName evidence="7">Pyruvate-formate lyase-activating enzyme</fullName>
    </submittedName>
</protein>
<organism evidence="7 8">
    <name type="scientific">Candidatus Thermodesulfobacterium syntrophicum</name>
    <dbReference type="NCBI Taxonomy" id="3060442"/>
    <lineage>
        <taxon>Bacteria</taxon>
        <taxon>Pseudomonadati</taxon>
        <taxon>Thermodesulfobacteriota</taxon>
        <taxon>Thermodesulfobacteria</taxon>
        <taxon>Thermodesulfobacteriales</taxon>
        <taxon>Thermodesulfobacteriaceae</taxon>
        <taxon>Thermodesulfobacterium</taxon>
    </lineage>
</organism>
<keyword evidence="7" id="KW-0670">Pyruvate</keyword>
<dbReference type="CDD" id="cd01335">
    <property type="entry name" value="Radical_SAM"/>
    <property type="match status" value="1"/>
</dbReference>
<dbReference type="GO" id="GO:0016829">
    <property type="term" value="F:lyase activity"/>
    <property type="evidence" value="ECO:0007669"/>
    <property type="project" value="UniProtKB-KW"/>
</dbReference>
<evidence type="ECO:0000313" key="7">
    <source>
        <dbReference type="EMBL" id="MDF2952830.1"/>
    </source>
</evidence>
<evidence type="ECO:0000259" key="6">
    <source>
        <dbReference type="PROSITE" id="PS51918"/>
    </source>
</evidence>
<dbReference type="Proteomes" id="UP001144110">
    <property type="component" value="Unassembled WGS sequence"/>
</dbReference>
<keyword evidence="5" id="KW-0411">Iron-sulfur</keyword>
<dbReference type="PANTHER" id="PTHR11228:SF27">
    <property type="entry name" value="GLYCYL-RADICAL ENZYME ACTIVATING ENZYME MJ1227-RELATED"/>
    <property type="match status" value="1"/>
</dbReference>
<dbReference type="InterPro" id="IPR050377">
    <property type="entry name" value="Radical_SAM_PqqE_MftC-like"/>
</dbReference>
<proteinExistence type="predicted"/>
<dbReference type="InterPro" id="IPR007197">
    <property type="entry name" value="rSAM"/>
</dbReference>
<evidence type="ECO:0000256" key="5">
    <source>
        <dbReference type="ARBA" id="ARBA00023014"/>
    </source>
</evidence>
<evidence type="ECO:0000256" key="2">
    <source>
        <dbReference type="ARBA" id="ARBA00022691"/>
    </source>
</evidence>
<dbReference type="Gene3D" id="3.20.20.70">
    <property type="entry name" value="Aldolase class I"/>
    <property type="match status" value="1"/>
</dbReference>
<comment type="caution">
    <text evidence="7">The sequence shown here is derived from an EMBL/GenBank/DDBJ whole genome shotgun (WGS) entry which is preliminary data.</text>
</comment>
<keyword evidence="4" id="KW-0408">Iron</keyword>
<gene>
    <name evidence="7" type="ORF">OD816_000075</name>
</gene>
<feature type="domain" description="Radical SAM core" evidence="6">
    <location>
        <begin position="12"/>
        <end position="230"/>
    </location>
</feature>
<dbReference type="PROSITE" id="PS51918">
    <property type="entry name" value="RADICAL_SAM"/>
    <property type="match status" value="1"/>
</dbReference>
<dbReference type="SMART" id="SM00729">
    <property type="entry name" value="Elp3"/>
    <property type="match status" value="1"/>
</dbReference>
<reference evidence="7" key="1">
    <citation type="submission" date="2022-11" db="EMBL/GenBank/DDBJ databases">
        <title>Candidatus Alkanophaga archaea from heated hydrothermal vent sediment oxidize petroleum alkanes.</title>
        <authorList>
            <person name="Zehnle H."/>
            <person name="Laso-Perez R."/>
            <person name="Lipp J."/>
            <person name="Teske A."/>
            <person name="Wegener G."/>
        </authorList>
    </citation>
    <scope>NUCLEOTIDE SEQUENCE</scope>
    <source>
        <strain evidence="7">MCA70</strain>
    </source>
</reference>
<accession>A0AAE3P316</accession>
<evidence type="ECO:0000256" key="3">
    <source>
        <dbReference type="ARBA" id="ARBA00022723"/>
    </source>
</evidence>
<dbReference type="PANTHER" id="PTHR11228">
    <property type="entry name" value="RADICAL SAM DOMAIN PROTEIN"/>
    <property type="match status" value="1"/>
</dbReference>
<evidence type="ECO:0000256" key="4">
    <source>
        <dbReference type="ARBA" id="ARBA00023004"/>
    </source>
</evidence>
<dbReference type="InterPro" id="IPR013785">
    <property type="entry name" value="Aldolase_TIM"/>
</dbReference>
<dbReference type="AlphaFoldDB" id="A0AAE3P316"/>
<keyword evidence="7" id="KW-0456">Lyase</keyword>
<dbReference type="InterPro" id="IPR012840">
    <property type="entry name" value="NrdG2"/>
</dbReference>
<keyword evidence="2" id="KW-0949">S-adenosyl-L-methionine</keyword>
<dbReference type="SFLD" id="SFLDS00029">
    <property type="entry name" value="Radical_SAM"/>
    <property type="match status" value="1"/>
</dbReference>
<dbReference type="GO" id="GO:0046872">
    <property type="term" value="F:metal ion binding"/>
    <property type="evidence" value="ECO:0007669"/>
    <property type="project" value="UniProtKB-KW"/>
</dbReference>
<dbReference type="Pfam" id="PF04055">
    <property type="entry name" value="Radical_SAM"/>
    <property type="match status" value="1"/>
</dbReference>
<dbReference type="InterPro" id="IPR006638">
    <property type="entry name" value="Elp3/MiaA/NifB-like_rSAM"/>
</dbReference>
<dbReference type="EMBL" id="JAPHEG010000001">
    <property type="protein sequence ID" value="MDF2952830.1"/>
    <property type="molecule type" value="Genomic_DNA"/>
</dbReference>